<dbReference type="InterPro" id="IPR036388">
    <property type="entry name" value="WH-like_DNA-bd_sf"/>
</dbReference>
<keyword evidence="2" id="KW-0731">Sigma factor</keyword>
<dbReference type="RefSeq" id="WP_145197765.1">
    <property type="nucleotide sequence ID" value="NZ_CP036434.1"/>
</dbReference>
<keyword evidence="7" id="KW-1185">Reference proteome</keyword>
<dbReference type="Proteomes" id="UP000320390">
    <property type="component" value="Chromosome"/>
</dbReference>
<evidence type="ECO:0000313" key="7">
    <source>
        <dbReference type="Proteomes" id="UP000320390"/>
    </source>
</evidence>
<dbReference type="PANTHER" id="PTHR43133">
    <property type="entry name" value="RNA POLYMERASE ECF-TYPE SIGMA FACTO"/>
    <property type="match status" value="1"/>
</dbReference>
<dbReference type="GO" id="GO:0016987">
    <property type="term" value="F:sigma factor activity"/>
    <property type="evidence" value="ECO:0007669"/>
    <property type="project" value="UniProtKB-KW"/>
</dbReference>
<evidence type="ECO:0000256" key="1">
    <source>
        <dbReference type="ARBA" id="ARBA00023015"/>
    </source>
</evidence>
<proteinExistence type="predicted"/>
<dbReference type="EMBL" id="CP036434">
    <property type="protein sequence ID" value="QDV07044.1"/>
    <property type="molecule type" value="Genomic_DNA"/>
</dbReference>
<dbReference type="InterPro" id="IPR053812">
    <property type="entry name" value="HTH_Sigma70_ECF-like"/>
</dbReference>
<dbReference type="NCBIfam" id="TIGR02937">
    <property type="entry name" value="sigma70-ECF"/>
    <property type="match status" value="1"/>
</dbReference>
<evidence type="ECO:0000256" key="2">
    <source>
        <dbReference type="ARBA" id="ARBA00023082"/>
    </source>
</evidence>
<dbReference type="InterPro" id="IPR014284">
    <property type="entry name" value="RNA_pol_sigma-70_dom"/>
</dbReference>
<protein>
    <submittedName>
        <fullName evidence="6">ECF sigma factor</fullName>
    </submittedName>
</protein>
<dbReference type="InterPro" id="IPR011517">
    <property type="entry name" value="RNA_pol_sigma70_ECF-like"/>
</dbReference>
<dbReference type="PANTHER" id="PTHR43133:SF39">
    <property type="entry name" value="SIMILAR TO RNA POLYMERASE SIGMA-E FACTOR"/>
    <property type="match status" value="1"/>
</dbReference>
<dbReference type="OrthoDB" id="278371at2"/>
<dbReference type="Pfam" id="PF07638">
    <property type="entry name" value="Sigma70_ECF"/>
    <property type="match status" value="1"/>
</dbReference>
<evidence type="ECO:0000313" key="6">
    <source>
        <dbReference type="EMBL" id="QDV07044.1"/>
    </source>
</evidence>
<evidence type="ECO:0000256" key="3">
    <source>
        <dbReference type="ARBA" id="ARBA00023163"/>
    </source>
</evidence>
<evidence type="ECO:0000259" key="5">
    <source>
        <dbReference type="Pfam" id="PF07638"/>
    </source>
</evidence>
<name>A0A518ESH5_9BACT</name>
<feature type="domain" description="RNA polymerase sigma-70 ECF-like HTH" evidence="5">
    <location>
        <begin position="1"/>
        <end position="185"/>
    </location>
</feature>
<dbReference type="InterPro" id="IPR013324">
    <property type="entry name" value="RNA_pol_sigma_r3/r4-like"/>
</dbReference>
<dbReference type="InterPro" id="IPR039425">
    <property type="entry name" value="RNA_pol_sigma-70-like"/>
</dbReference>
<keyword evidence="3" id="KW-0804">Transcription</keyword>
<dbReference type="SUPFAM" id="SSF88659">
    <property type="entry name" value="Sigma3 and sigma4 domains of RNA polymerase sigma factors"/>
    <property type="match status" value="1"/>
</dbReference>
<organism evidence="6 7">
    <name type="scientific">Saltatorellus ferox</name>
    <dbReference type="NCBI Taxonomy" id="2528018"/>
    <lineage>
        <taxon>Bacteria</taxon>
        <taxon>Pseudomonadati</taxon>
        <taxon>Planctomycetota</taxon>
        <taxon>Planctomycetia</taxon>
        <taxon>Planctomycetia incertae sedis</taxon>
        <taxon>Saltatorellus</taxon>
    </lineage>
</organism>
<sequence>MSDVTRLLHALRTGDGDASDELIEAVYGELRRLAASKIARERGQTLQATALVHEAWMRITGRDEDGEHVLDFQNRAHFLGAAAEAMRRILIERARKRRSLRHGGAFGRADIEPDELVVLPDNVDVLELDEALGRLKEISPERARIVELRFFGGLSIVEAAEVLGVSRATADRAWAFARAWLFKELGAIPAAENQDPLSARPNADSDADADELGA</sequence>
<evidence type="ECO:0000256" key="4">
    <source>
        <dbReference type="SAM" id="MobiDB-lite"/>
    </source>
</evidence>
<reference evidence="6 7" key="1">
    <citation type="submission" date="2019-02" db="EMBL/GenBank/DDBJ databases">
        <title>Deep-cultivation of Planctomycetes and their phenomic and genomic characterization uncovers novel biology.</title>
        <authorList>
            <person name="Wiegand S."/>
            <person name="Jogler M."/>
            <person name="Boedeker C."/>
            <person name="Pinto D."/>
            <person name="Vollmers J."/>
            <person name="Rivas-Marin E."/>
            <person name="Kohn T."/>
            <person name="Peeters S.H."/>
            <person name="Heuer A."/>
            <person name="Rast P."/>
            <person name="Oberbeckmann S."/>
            <person name="Bunk B."/>
            <person name="Jeske O."/>
            <person name="Meyerdierks A."/>
            <person name="Storesund J.E."/>
            <person name="Kallscheuer N."/>
            <person name="Luecker S."/>
            <person name="Lage O.M."/>
            <person name="Pohl T."/>
            <person name="Merkel B.J."/>
            <person name="Hornburger P."/>
            <person name="Mueller R.-W."/>
            <person name="Bruemmer F."/>
            <person name="Labrenz M."/>
            <person name="Spormann A.M."/>
            <person name="Op den Camp H."/>
            <person name="Overmann J."/>
            <person name="Amann R."/>
            <person name="Jetten M.S.M."/>
            <person name="Mascher T."/>
            <person name="Medema M.H."/>
            <person name="Devos D.P."/>
            <person name="Kaster A.-K."/>
            <person name="Ovreas L."/>
            <person name="Rohde M."/>
            <person name="Galperin M.Y."/>
            <person name="Jogler C."/>
        </authorList>
    </citation>
    <scope>NUCLEOTIDE SEQUENCE [LARGE SCALE GENOMIC DNA]</scope>
    <source>
        <strain evidence="6 7">Poly30</strain>
    </source>
</reference>
<keyword evidence="1" id="KW-0805">Transcription regulation</keyword>
<dbReference type="GO" id="GO:0006352">
    <property type="term" value="P:DNA-templated transcription initiation"/>
    <property type="evidence" value="ECO:0007669"/>
    <property type="project" value="InterPro"/>
</dbReference>
<feature type="region of interest" description="Disordered" evidence="4">
    <location>
        <begin position="193"/>
        <end position="214"/>
    </location>
</feature>
<dbReference type="NCBIfam" id="TIGR02999">
    <property type="entry name" value="Sig-70_X6"/>
    <property type="match status" value="1"/>
</dbReference>
<accession>A0A518ESH5</accession>
<dbReference type="Gene3D" id="1.10.10.10">
    <property type="entry name" value="Winged helix-like DNA-binding domain superfamily/Winged helix DNA-binding domain"/>
    <property type="match status" value="1"/>
</dbReference>
<feature type="compositionally biased region" description="Acidic residues" evidence="4">
    <location>
        <begin position="205"/>
        <end position="214"/>
    </location>
</feature>
<dbReference type="AlphaFoldDB" id="A0A518ESH5"/>
<gene>
    <name evidence="6" type="ORF">Poly30_25630</name>
</gene>